<dbReference type="PANTHER" id="PTHR43433:SF5">
    <property type="entry name" value="AB HYDROLASE-1 DOMAIN-CONTAINING PROTEIN"/>
    <property type="match status" value="1"/>
</dbReference>
<dbReference type="PRINTS" id="PR00111">
    <property type="entry name" value="ABHYDROLASE"/>
</dbReference>
<name>A0A165MH24_PELLU</name>
<dbReference type="InterPro" id="IPR000073">
    <property type="entry name" value="AB_hydrolase_1"/>
</dbReference>
<accession>A0A165MH24</accession>
<proteinExistence type="predicted"/>
<evidence type="ECO:0000313" key="3">
    <source>
        <dbReference type="Proteomes" id="UP000076481"/>
    </source>
</evidence>
<feature type="domain" description="AB hydrolase-1" evidence="1">
    <location>
        <begin position="33"/>
        <end position="135"/>
    </location>
</feature>
<sequence>MNSHQPLNGKSGETFSMPVDDISMSCRVFGEGYPLVFIMGYGSTMNLWEPGLLDLFASRFKVIVFDNRGMGDTGEGTEDYSIVRMADDTAGLMRALNIQQAHVLGWSMGSLIAQELVFRHPSLLSKLVLYAAHCDAKMFPPSLEVLSMLTDTSGTPEERGMRYIGVLFPKAGMAANGQRLKEIFYRPMGRIPEDITVKQSDAIDSWSGTTERLPLLDKPTLIITGSEDWLVSPQNAQYLAEKIPHPHAQLCVVENAGHGLMFQYPELFFEKVAAFLQ</sequence>
<dbReference type="EMBL" id="LVWG01000004">
    <property type="protein sequence ID" value="KZK75238.1"/>
    <property type="molecule type" value="Genomic_DNA"/>
</dbReference>
<keyword evidence="2" id="KW-0378">Hydrolase</keyword>
<reference evidence="2 3" key="1">
    <citation type="submission" date="2016-03" db="EMBL/GenBank/DDBJ databases">
        <title>Speciation and ecological success in dimly lit waters: horizontal gene transfer in a green sulfur bacteria bloom unveiled by metagenomic assembly.</title>
        <authorList>
            <person name="Llorens-Mares T."/>
            <person name="Liu Z."/>
            <person name="Allen L.Z."/>
            <person name="Rusch D.B."/>
            <person name="Craig M.T."/>
            <person name="Dupont C.L."/>
            <person name="Bryant D.A."/>
            <person name="Casamayor E.O."/>
        </authorList>
    </citation>
    <scope>NUCLEOTIDE SEQUENCE [LARGE SCALE GENOMIC DNA]</scope>
    <source>
        <strain evidence="2">CIII</strain>
    </source>
</reference>
<organism evidence="2 3">
    <name type="scientific">Pelodictyon luteolum</name>
    <dbReference type="NCBI Taxonomy" id="1100"/>
    <lineage>
        <taxon>Bacteria</taxon>
        <taxon>Pseudomonadati</taxon>
        <taxon>Chlorobiota</taxon>
        <taxon>Chlorobiia</taxon>
        <taxon>Chlorobiales</taxon>
        <taxon>Chlorobiaceae</taxon>
        <taxon>Chlorobium/Pelodictyon group</taxon>
        <taxon>Pelodictyon</taxon>
    </lineage>
</organism>
<dbReference type="InterPro" id="IPR029058">
    <property type="entry name" value="AB_hydrolase_fold"/>
</dbReference>
<dbReference type="Proteomes" id="UP000076481">
    <property type="component" value="Unassembled WGS sequence"/>
</dbReference>
<dbReference type="Pfam" id="PF00561">
    <property type="entry name" value="Abhydrolase_1"/>
    <property type="match status" value="2"/>
</dbReference>
<dbReference type="Gene3D" id="3.40.50.1820">
    <property type="entry name" value="alpha/beta hydrolase"/>
    <property type="match status" value="1"/>
</dbReference>
<protein>
    <submittedName>
        <fullName evidence="2">Alpha/beta hydrolase</fullName>
    </submittedName>
</protein>
<gene>
    <name evidence="2" type="ORF">A3K90_04245</name>
</gene>
<dbReference type="AlphaFoldDB" id="A0A165MH24"/>
<dbReference type="PANTHER" id="PTHR43433">
    <property type="entry name" value="HYDROLASE, ALPHA/BETA FOLD FAMILY PROTEIN"/>
    <property type="match status" value="1"/>
</dbReference>
<evidence type="ECO:0000259" key="1">
    <source>
        <dbReference type="Pfam" id="PF00561"/>
    </source>
</evidence>
<dbReference type="InterPro" id="IPR050471">
    <property type="entry name" value="AB_hydrolase"/>
</dbReference>
<evidence type="ECO:0000313" key="2">
    <source>
        <dbReference type="EMBL" id="KZK75238.1"/>
    </source>
</evidence>
<dbReference type="RefSeq" id="WP_303680656.1">
    <property type="nucleotide sequence ID" value="NZ_LVWG01000004.1"/>
</dbReference>
<comment type="caution">
    <text evidence="2">The sequence shown here is derived from an EMBL/GenBank/DDBJ whole genome shotgun (WGS) entry which is preliminary data.</text>
</comment>
<feature type="domain" description="AB hydrolase-1" evidence="1">
    <location>
        <begin position="204"/>
        <end position="262"/>
    </location>
</feature>
<dbReference type="SUPFAM" id="SSF53474">
    <property type="entry name" value="alpha/beta-Hydrolases"/>
    <property type="match status" value="1"/>
</dbReference>
<dbReference type="GO" id="GO:0016787">
    <property type="term" value="F:hydrolase activity"/>
    <property type="evidence" value="ECO:0007669"/>
    <property type="project" value="UniProtKB-KW"/>
</dbReference>